<keyword evidence="9" id="KW-0807">Transducer</keyword>
<dbReference type="Gene3D" id="1.20.1070.10">
    <property type="entry name" value="Rhodopsin 7-helix transmembrane proteins"/>
    <property type="match status" value="1"/>
</dbReference>
<dbReference type="GO" id="GO:0005886">
    <property type="term" value="C:plasma membrane"/>
    <property type="evidence" value="ECO:0007669"/>
    <property type="project" value="UniProtKB-ARBA"/>
</dbReference>
<organism evidence="12 13">
    <name type="scientific">Sciurus carolinensis</name>
    <name type="common">Eastern gray squirrel</name>
    <dbReference type="NCBI Taxonomy" id="30640"/>
    <lineage>
        <taxon>Eukaryota</taxon>
        <taxon>Metazoa</taxon>
        <taxon>Chordata</taxon>
        <taxon>Craniata</taxon>
        <taxon>Vertebrata</taxon>
        <taxon>Euteleostomi</taxon>
        <taxon>Mammalia</taxon>
        <taxon>Eutheria</taxon>
        <taxon>Euarchontoglires</taxon>
        <taxon>Glires</taxon>
        <taxon>Rodentia</taxon>
        <taxon>Sciuromorpha</taxon>
        <taxon>Sciuridae</taxon>
        <taxon>Sciurinae</taxon>
        <taxon>Sciurini</taxon>
        <taxon>Sciurus</taxon>
    </lineage>
</organism>
<evidence type="ECO:0000256" key="5">
    <source>
        <dbReference type="ARBA" id="ARBA00023040"/>
    </source>
</evidence>
<keyword evidence="8 12" id="KW-0675">Receptor</keyword>
<evidence type="ECO:0000256" key="1">
    <source>
        <dbReference type="ARBA" id="ARBA00004141"/>
    </source>
</evidence>
<dbReference type="PROSITE" id="PS00237">
    <property type="entry name" value="G_PROTEIN_RECEP_F1_1"/>
    <property type="match status" value="1"/>
</dbReference>
<dbReference type="GO" id="GO:0004930">
    <property type="term" value="F:G protein-coupled receptor activity"/>
    <property type="evidence" value="ECO:0007669"/>
    <property type="project" value="UniProtKB-KW"/>
</dbReference>
<evidence type="ECO:0000256" key="2">
    <source>
        <dbReference type="ARBA" id="ARBA00010663"/>
    </source>
</evidence>
<feature type="transmembrane region" description="Helical" evidence="10">
    <location>
        <begin position="164"/>
        <end position="183"/>
    </location>
</feature>
<keyword evidence="6 10" id="KW-0472">Membrane</keyword>
<dbReference type="EMBL" id="JAATJV010146796">
    <property type="protein sequence ID" value="MBZ3870320.1"/>
    <property type="molecule type" value="Genomic_DNA"/>
</dbReference>
<reference evidence="12" key="1">
    <citation type="submission" date="2020-03" db="EMBL/GenBank/DDBJ databases">
        <title>Studies in the Genomics of Life Span.</title>
        <authorList>
            <person name="Glass D."/>
        </authorList>
    </citation>
    <scope>NUCLEOTIDE SEQUENCE</scope>
    <source>
        <strain evidence="12">SUZIE</strain>
        <tissue evidence="12">Muscle</tissue>
    </source>
</reference>
<dbReference type="FunFam" id="1.20.1070.10:FF:000012">
    <property type="entry name" value="Olfactory receptor"/>
    <property type="match status" value="1"/>
</dbReference>
<dbReference type="AlphaFoldDB" id="A0AA41ME65"/>
<dbReference type="SUPFAM" id="SSF81321">
    <property type="entry name" value="Family A G protein-coupled receptor-like"/>
    <property type="match status" value="1"/>
</dbReference>
<dbReference type="PRINTS" id="PR00245">
    <property type="entry name" value="OLFACTORYR"/>
</dbReference>
<evidence type="ECO:0000256" key="4">
    <source>
        <dbReference type="ARBA" id="ARBA00022989"/>
    </source>
</evidence>
<dbReference type="InterPro" id="IPR000276">
    <property type="entry name" value="GPCR_Rhodpsn"/>
</dbReference>
<dbReference type="InterPro" id="IPR017452">
    <property type="entry name" value="GPCR_Rhodpsn_7TM"/>
</dbReference>
<evidence type="ECO:0000256" key="10">
    <source>
        <dbReference type="SAM" id="Phobius"/>
    </source>
</evidence>
<feature type="domain" description="G-protein coupled receptors family 1 profile" evidence="11">
    <location>
        <begin position="1"/>
        <end position="211"/>
    </location>
</feature>
<keyword evidence="7" id="KW-1015">Disulfide bond</keyword>
<keyword evidence="13" id="KW-1185">Reference proteome</keyword>
<dbReference type="PROSITE" id="PS50262">
    <property type="entry name" value="G_PROTEIN_RECEP_F1_2"/>
    <property type="match status" value="1"/>
</dbReference>
<dbReference type="InterPro" id="IPR000725">
    <property type="entry name" value="Olfact_rcpt"/>
</dbReference>
<evidence type="ECO:0000256" key="6">
    <source>
        <dbReference type="ARBA" id="ARBA00023136"/>
    </source>
</evidence>
<comment type="subcellular location">
    <subcellularLocation>
        <location evidence="1">Membrane</location>
        <topology evidence="1">Multi-pass membrane protein</topology>
    </subcellularLocation>
</comment>
<feature type="transmembrane region" description="Helical" evidence="10">
    <location>
        <begin position="129"/>
        <end position="152"/>
    </location>
</feature>
<gene>
    <name evidence="12" type="ORF">SUZIE_107350</name>
</gene>
<evidence type="ECO:0000256" key="3">
    <source>
        <dbReference type="ARBA" id="ARBA00022692"/>
    </source>
</evidence>
<feature type="transmembrane region" description="Helical" evidence="10">
    <location>
        <begin position="65"/>
        <end position="90"/>
    </location>
</feature>
<dbReference type="GO" id="GO:0004984">
    <property type="term" value="F:olfactory receptor activity"/>
    <property type="evidence" value="ECO:0007669"/>
    <property type="project" value="InterPro"/>
</dbReference>
<evidence type="ECO:0000256" key="7">
    <source>
        <dbReference type="ARBA" id="ARBA00023157"/>
    </source>
</evidence>
<evidence type="ECO:0000313" key="13">
    <source>
        <dbReference type="Proteomes" id="UP001166674"/>
    </source>
</evidence>
<evidence type="ECO:0000313" key="12">
    <source>
        <dbReference type="EMBL" id="MBZ3870320.1"/>
    </source>
</evidence>
<sequence length="231" mass="26656">MTPKLNTDLLAERMIISYNKCMTQLFIIHFLGSMEIFILTGMAYDRYVAICKPLHYAAIMSRQRCNTIILACWTGGFIHSASQFLLTIFLPFCGPNEIDHYVCNVYPLLKLACTDTSRIGLLVIVNSRLTALVIFVILMVSYFLILYTIRVYPAESHAKALSTCRFHITLVVLFFVPVLFVYIRPHVTFPVDKVFALLHAIIAPVFNPLIYRLRNWEMKALREMWCHLVIL</sequence>
<keyword evidence="5" id="KW-0297">G-protein coupled receptor</keyword>
<evidence type="ECO:0000256" key="8">
    <source>
        <dbReference type="ARBA" id="ARBA00023170"/>
    </source>
</evidence>
<protein>
    <submittedName>
        <fullName evidence="12">Olfactory receptor 4P4</fullName>
    </submittedName>
</protein>
<dbReference type="PANTHER" id="PTHR48002">
    <property type="entry name" value="OLFACTORY RECEPTOR"/>
    <property type="match status" value="1"/>
</dbReference>
<evidence type="ECO:0000256" key="9">
    <source>
        <dbReference type="ARBA" id="ARBA00023224"/>
    </source>
</evidence>
<dbReference type="Proteomes" id="UP001166674">
    <property type="component" value="Unassembled WGS sequence"/>
</dbReference>
<comment type="caution">
    <text evidence="12">The sequence shown here is derived from an EMBL/GenBank/DDBJ whole genome shotgun (WGS) entry which is preliminary data.</text>
</comment>
<evidence type="ECO:0000259" key="11">
    <source>
        <dbReference type="PROSITE" id="PS50262"/>
    </source>
</evidence>
<dbReference type="InterPro" id="IPR050427">
    <property type="entry name" value="Olfactory_Receptors"/>
</dbReference>
<proteinExistence type="inferred from homology"/>
<name>A0AA41ME65_SCICA</name>
<comment type="similarity">
    <text evidence="2">Belongs to the G-protein coupled receptor 1 family.</text>
</comment>
<accession>A0AA41ME65</accession>
<feature type="transmembrane region" description="Helical" evidence="10">
    <location>
        <begin position="26"/>
        <end position="44"/>
    </location>
</feature>
<keyword evidence="3 10" id="KW-0812">Transmembrane</keyword>
<dbReference type="Pfam" id="PF13853">
    <property type="entry name" value="7tm_4"/>
    <property type="match status" value="1"/>
</dbReference>
<keyword evidence="4 10" id="KW-1133">Transmembrane helix</keyword>
<feature type="transmembrane region" description="Helical" evidence="10">
    <location>
        <begin position="195"/>
        <end position="213"/>
    </location>
</feature>